<dbReference type="AlphaFoldDB" id="A0AAD3S8C7"/>
<proteinExistence type="predicted"/>
<sequence length="117" mass="12886">MAPNGISTALEVLPLPTIFSLVDRRAVNHKLEVPVVSAGVQWSGASTPLTKSVGWHDRCLPILAQFQLETTDPVSSFGKFGMKSWQPDAIFKLELWLKASFSLGMPKELVHPVVEIF</sequence>
<protein>
    <submittedName>
        <fullName evidence="1">Uncharacterized protein</fullName>
    </submittedName>
</protein>
<organism evidence="1 2">
    <name type="scientific">Nepenthes gracilis</name>
    <name type="common">Slender pitcher plant</name>
    <dbReference type="NCBI Taxonomy" id="150966"/>
    <lineage>
        <taxon>Eukaryota</taxon>
        <taxon>Viridiplantae</taxon>
        <taxon>Streptophyta</taxon>
        <taxon>Embryophyta</taxon>
        <taxon>Tracheophyta</taxon>
        <taxon>Spermatophyta</taxon>
        <taxon>Magnoliopsida</taxon>
        <taxon>eudicotyledons</taxon>
        <taxon>Gunneridae</taxon>
        <taxon>Pentapetalae</taxon>
        <taxon>Caryophyllales</taxon>
        <taxon>Nepenthaceae</taxon>
        <taxon>Nepenthes</taxon>
    </lineage>
</organism>
<reference evidence="1" key="1">
    <citation type="submission" date="2023-05" db="EMBL/GenBank/DDBJ databases">
        <title>Nepenthes gracilis genome sequencing.</title>
        <authorList>
            <person name="Fukushima K."/>
        </authorList>
    </citation>
    <scope>NUCLEOTIDE SEQUENCE</scope>
    <source>
        <strain evidence="1">SING2019-196</strain>
    </source>
</reference>
<name>A0AAD3S8C7_NEPGR</name>
<evidence type="ECO:0000313" key="2">
    <source>
        <dbReference type="Proteomes" id="UP001279734"/>
    </source>
</evidence>
<dbReference type="Proteomes" id="UP001279734">
    <property type="component" value="Unassembled WGS sequence"/>
</dbReference>
<keyword evidence="2" id="KW-1185">Reference proteome</keyword>
<gene>
    <name evidence="1" type="ORF">Nepgr_008029</name>
</gene>
<dbReference type="EMBL" id="BSYO01000006">
    <property type="protein sequence ID" value="GMH06189.1"/>
    <property type="molecule type" value="Genomic_DNA"/>
</dbReference>
<evidence type="ECO:0000313" key="1">
    <source>
        <dbReference type="EMBL" id="GMH06189.1"/>
    </source>
</evidence>
<accession>A0AAD3S8C7</accession>
<comment type="caution">
    <text evidence="1">The sequence shown here is derived from an EMBL/GenBank/DDBJ whole genome shotgun (WGS) entry which is preliminary data.</text>
</comment>